<dbReference type="RefSeq" id="XP_062750166.1">
    <property type="nucleotide sequence ID" value="XM_062894999.1"/>
</dbReference>
<protein>
    <submittedName>
        <fullName evidence="2">Uncharacterized protein</fullName>
    </submittedName>
</protein>
<comment type="caution">
    <text evidence="2">The sequence shown here is derived from an EMBL/GenBank/DDBJ whole genome shotgun (WGS) entry which is preliminary data.</text>
</comment>
<dbReference type="GeneID" id="87914903"/>
<dbReference type="AlphaFoldDB" id="A0AAE1IZE7"/>
<evidence type="ECO:0000313" key="3">
    <source>
        <dbReference type="Proteomes" id="UP001273209"/>
    </source>
</evidence>
<keyword evidence="3" id="KW-1185">Reference proteome</keyword>
<sequence length="301" mass="32564">MTPSSPVLGAANIARWILRSQALQTMGHLKSAPTGYPNPSRTTKRELREDSAEPIDLERDRAVGTKPSAPKKQRTSNGPSGIAIQPDSVDGENGAAAGFCLMCVKRMSQGIFDGENLSLKKPVDGPALCPACVNKMPWKSLIEAYVKSSKATWEEHIILGLGSPDAPVSDKVCVDLGTEEGREVGVWAIGAESQDLRASASKARKAAIDFATQCVRWHNATADLRAAASVFAELQGSYADYVTRFKSACLANDQLLHDKTMREAATHFRSVKMAQMSRDRCQALLNEISMALRTLIRPAIP</sequence>
<organism evidence="2 3">
    <name type="scientific">Trichoderma aggressivum f. europaeum</name>
    <dbReference type="NCBI Taxonomy" id="173218"/>
    <lineage>
        <taxon>Eukaryota</taxon>
        <taxon>Fungi</taxon>
        <taxon>Dikarya</taxon>
        <taxon>Ascomycota</taxon>
        <taxon>Pezizomycotina</taxon>
        <taxon>Sordariomycetes</taxon>
        <taxon>Hypocreomycetidae</taxon>
        <taxon>Hypocreales</taxon>
        <taxon>Hypocreaceae</taxon>
        <taxon>Trichoderma</taxon>
    </lineage>
</organism>
<feature type="compositionally biased region" description="Basic and acidic residues" evidence="1">
    <location>
        <begin position="43"/>
        <end position="63"/>
    </location>
</feature>
<accession>A0AAE1IZE7</accession>
<evidence type="ECO:0000256" key="1">
    <source>
        <dbReference type="SAM" id="MobiDB-lite"/>
    </source>
</evidence>
<evidence type="ECO:0000313" key="2">
    <source>
        <dbReference type="EMBL" id="KAK4060181.1"/>
    </source>
</evidence>
<gene>
    <name evidence="2" type="ORF">Triagg1_10879</name>
</gene>
<dbReference type="EMBL" id="JAWRVG010000091">
    <property type="protein sequence ID" value="KAK4060181.1"/>
    <property type="molecule type" value="Genomic_DNA"/>
</dbReference>
<proteinExistence type="predicted"/>
<dbReference type="Proteomes" id="UP001273209">
    <property type="component" value="Unassembled WGS sequence"/>
</dbReference>
<name>A0AAE1IZE7_9HYPO</name>
<feature type="region of interest" description="Disordered" evidence="1">
    <location>
        <begin position="28"/>
        <end position="89"/>
    </location>
</feature>
<reference evidence="2" key="1">
    <citation type="submission" date="2023-11" db="EMBL/GenBank/DDBJ databases">
        <title>The genome sequences of three competitors of mushroom-forming fungi.</title>
        <authorList>
            <person name="Beijen E."/>
            <person name="Ohm R.A."/>
        </authorList>
    </citation>
    <scope>NUCLEOTIDE SEQUENCE</scope>
    <source>
        <strain evidence="2">CBS 100526</strain>
    </source>
</reference>